<gene>
    <name evidence="1" type="ORF">SDC9_125487</name>
</gene>
<name>A0A645CN71_9ZZZZ</name>
<evidence type="ECO:0000313" key="1">
    <source>
        <dbReference type="EMBL" id="MPM78476.1"/>
    </source>
</evidence>
<dbReference type="AlphaFoldDB" id="A0A645CN71"/>
<comment type="caution">
    <text evidence="1">The sequence shown here is derived from an EMBL/GenBank/DDBJ whole genome shotgun (WGS) entry which is preliminary data.</text>
</comment>
<dbReference type="EMBL" id="VSSQ01028674">
    <property type="protein sequence ID" value="MPM78476.1"/>
    <property type="molecule type" value="Genomic_DNA"/>
</dbReference>
<reference evidence="1" key="1">
    <citation type="submission" date="2019-08" db="EMBL/GenBank/DDBJ databases">
        <authorList>
            <person name="Kucharzyk K."/>
            <person name="Murdoch R.W."/>
            <person name="Higgins S."/>
            <person name="Loffler F."/>
        </authorList>
    </citation>
    <scope>NUCLEOTIDE SEQUENCE</scope>
</reference>
<proteinExistence type="predicted"/>
<protein>
    <submittedName>
        <fullName evidence="1">Uncharacterized protein</fullName>
    </submittedName>
</protein>
<organism evidence="1">
    <name type="scientific">bioreactor metagenome</name>
    <dbReference type="NCBI Taxonomy" id="1076179"/>
    <lineage>
        <taxon>unclassified sequences</taxon>
        <taxon>metagenomes</taxon>
        <taxon>ecological metagenomes</taxon>
    </lineage>
</organism>
<accession>A0A645CN71</accession>
<sequence>MDNVLLAATRGNDGARAAVRPNLHVVCRVADDNLLAGCAARRVQAHDVLERYGEHAVGVGVPQILLVGKRQFLEVVDALDIVRRHPRRLHPLAVELNALIHAAHGGKQPLVLQFADLLARSGLDLPLIIVLHGSLLLYTPAGKQFAMPFFTFLFFANSGK</sequence>